<sequence>MLPLELPPMDLLAWIYPDKDERELMSHFMCFGTIGMCAIPQVDKPIRFFDVAHHVKNPRGSSIVSDSLLLSLLAVAAVHRSAIFSQQGKGLISSQPVGKRGKPPMPPFTPTSNTIKRLKDIATHFSNSAIEMSRTAMVVKLSDDDSLSDHAVIYVLESLVSSLISQSMLGGTHWKDAFDIALGIIRMKGGPERMLEMAKQTSDEALTKIRASLEDLAFVDTVVCLSTGIRPRLLVEPFQPWWFDYAPNNGRGAMNDFHYAYGLDRGLLELANRVNMLVYERDILVSLSSREHTAIHDTKVRDILLELVIWESGIDQSKELTRVEVGNIVMIHVIRVTIYVQLLQYPHSHPSVQSSALVGLRVLDNAEGFVMSLLVPKIIFGSVMLDTAGSALALKTITCLRSTVTYCYDVEEAIRVVEQIYKDRDNGATDSDTNWHRYLGTALLL</sequence>
<reference evidence="1" key="1">
    <citation type="submission" date="2017-08" db="EMBL/GenBank/DDBJ databases">
        <authorList>
            <person name="Cuomo C."/>
            <person name="Billmyre B."/>
            <person name="Heitman J."/>
        </authorList>
    </citation>
    <scope>NUCLEOTIDE SEQUENCE</scope>
    <source>
        <strain evidence="1">CBS 12478</strain>
    </source>
</reference>
<accession>A0AAJ8LD97</accession>
<name>A0AAJ8LD97_9TREE</name>
<evidence type="ECO:0000313" key="2">
    <source>
        <dbReference type="Proteomes" id="UP000322225"/>
    </source>
</evidence>
<dbReference type="AlphaFoldDB" id="A0AAJ8LD97"/>
<evidence type="ECO:0000313" key="1">
    <source>
        <dbReference type="EMBL" id="WWD16933.1"/>
    </source>
</evidence>
<dbReference type="Proteomes" id="UP000322225">
    <property type="component" value="Chromosome 3"/>
</dbReference>
<dbReference type="Pfam" id="PF11951">
    <property type="entry name" value="Fungal_trans_2"/>
    <property type="match status" value="1"/>
</dbReference>
<keyword evidence="2" id="KW-1185">Reference proteome</keyword>
<dbReference type="EMBL" id="CP144053">
    <property type="protein sequence ID" value="WWD16933.1"/>
    <property type="molecule type" value="Genomic_DNA"/>
</dbReference>
<dbReference type="GeneID" id="43590360"/>
<proteinExistence type="predicted"/>
<dbReference type="KEGG" id="ksn:43590360"/>
<reference evidence="1" key="2">
    <citation type="submission" date="2024-01" db="EMBL/GenBank/DDBJ databases">
        <title>Comparative genomics of Cryptococcus and Kwoniella reveals pathogenesis evolution and contrasting modes of karyotype evolution via chromosome fusion or intercentromeric recombination.</title>
        <authorList>
            <person name="Coelho M.A."/>
            <person name="David-Palma M."/>
            <person name="Shea T."/>
            <person name="Bowers K."/>
            <person name="McGinley-Smith S."/>
            <person name="Mohammad A.W."/>
            <person name="Gnirke A."/>
            <person name="Yurkov A.M."/>
            <person name="Nowrousian M."/>
            <person name="Sun S."/>
            <person name="Cuomo C.A."/>
            <person name="Heitman J."/>
        </authorList>
    </citation>
    <scope>NUCLEOTIDE SEQUENCE</scope>
    <source>
        <strain evidence="1">CBS 12478</strain>
    </source>
</reference>
<organism evidence="1 2">
    <name type="scientific">Kwoniella shandongensis</name>
    <dbReference type="NCBI Taxonomy" id="1734106"/>
    <lineage>
        <taxon>Eukaryota</taxon>
        <taxon>Fungi</taxon>
        <taxon>Dikarya</taxon>
        <taxon>Basidiomycota</taxon>
        <taxon>Agaricomycotina</taxon>
        <taxon>Tremellomycetes</taxon>
        <taxon>Tremellales</taxon>
        <taxon>Cryptococcaceae</taxon>
        <taxon>Kwoniella</taxon>
    </lineage>
</organism>
<dbReference type="InterPro" id="IPR021858">
    <property type="entry name" value="Fun_TF"/>
</dbReference>
<dbReference type="RefSeq" id="XP_031859420.2">
    <property type="nucleotide sequence ID" value="XM_032006207.2"/>
</dbReference>
<gene>
    <name evidence="1" type="ORF">CI109_101365</name>
</gene>
<protein>
    <submittedName>
        <fullName evidence="1">Uncharacterized protein</fullName>
    </submittedName>
</protein>